<feature type="non-terminal residue" evidence="1">
    <location>
        <position position="132"/>
    </location>
</feature>
<sequence length="132" mass="15233">IMDRHHTYLDMDGIQVTVPQQILMDVSQSTMGMIPNLYLSYLCQIPPREECSPGRIHFLIILMVHQKNIIGKIPLNMRPPITVFPNVHIMDRHHTYLDMDGIQVTVPQQILMDVSQSTMGMIPNLYLSYLCQ</sequence>
<name>A0A1B6MBS0_9HEMI</name>
<protein>
    <submittedName>
        <fullName evidence="1">Uncharacterized protein</fullName>
    </submittedName>
</protein>
<proteinExistence type="predicted"/>
<dbReference type="AlphaFoldDB" id="A0A1B6MBS0"/>
<accession>A0A1B6MBS0</accession>
<gene>
    <name evidence="1" type="ORF">g.3045</name>
</gene>
<organism evidence="1">
    <name type="scientific">Graphocephala atropunctata</name>
    <dbReference type="NCBI Taxonomy" id="36148"/>
    <lineage>
        <taxon>Eukaryota</taxon>
        <taxon>Metazoa</taxon>
        <taxon>Ecdysozoa</taxon>
        <taxon>Arthropoda</taxon>
        <taxon>Hexapoda</taxon>
        <taxon>Insecta</taxon>
        <taxon>Pterygota</taxon>
        <taxon>Neoptera</taxon>
        <taxon>Paraneoptera</taxon>
        <taxon>Hemiptera</taxon>
        <taxon>Auchenorrhyncha</taxon>
        <taxon>Membracoidea</taxon>
        <taxon>Cicadellidae</taxon>
        <taxon>Cicadellinae</taxon>
        <taxon>Cicadellini</taxon>
        <taxon>Graphocephala</taxon>
    </lineage>
</organism>
<reference evidence="1" key="1">
    <citation type="submission" date="2015-11" db="EMBL/GenBank/DDBJ databases">
        <title>De novo transcriptome assembly of four potential Pierce s Disease insect vectors from Arizona vineyards.</title>
        <authorList>
            <person name="Tassone E.E."/>
        </authorList>
    </citation>
    <scope>NUCLEOTIDE SEQUENCE</scope>
</reference>
<feature type="non-terminal residue" evidence="1">
    <location>
        <position position="1"/>
    </location>
</feature>
<dbReference type="EMBL" id="GEBQ01006604">
    <property type="protein sequence ID" value="JAT33373.1"/>
    <property type="molecule type" value="Transcribed_RNA"/>
</dbReference>
<evidence type="ECO:0000313" key="1">
    <source>
        <dbReference type="EMBL" id="JAT33373.1"/>
    </source>
</evidence>